<gene>
    <name evidence="2" type="ORF">H9723_06985</name>
</gene>
<proteinExistence type="predicted"/>
<dbReference type="InterPro" id="IPR036259">
    <property type="entry name" value="MFS_trans_sf"/>
</dbReference>
<sequence>MLSAVLAAVTKWYELKRPVPAGQLGMRNLCLLSAAAGGTAFCLSFLLTEEKRENLRNGITVSELLQVCRGRRIIVFSLIALIQQGIQLTTAMSFTNQILKEYGASDSIVGISSIVYMVSAVCFSALASLKFCERRELRLWGLLLQKYIIYINSDSVIPESKNKDGLAKPSASGNGI</sequence>
<feature type="transmembrane region" description="Helical" evidence="1">
    <location>
        <begin position="73"/>
        <end position="95"/>
    </location>
</feature>
<organism evidence="2 3">
    <name type="scientific">Candidatus Mediterraneibacter stercoravium</name>
    <dbReference type="NCBI Taxonomy" id="2838685"/>
    <lineage>
        <taxon>Bacteria</taxon>
        <taxon>Bacillati</taxon>
        <taxon>Bacillota</taxon>
        <taxon>Clostridia</taxon>
        <taxon>Lachnospirales</taxon>
        <taxon>Lachnospiraceae</taxon>
        <taxon>Mediterraneibacter</taxon>
    </lineage>
</organism>
<name>A0A9D2G8C7_9FIRM</name>
<dbReference type="Proteomes" id="UP000824116">
    <property type="component" value="Unassembled WGS sequence"/>
</dbReference>
<reference evidence="2" key="1">
    <citation type="journal article" date="2021" name="PeerJ">
        <title>Extensive microbial diversity within the chicken gut microbiome revealed by metagenomics and culture.</title>
        <authorList>
            <person name="Gilroy R."/>
            <person name="Ravi A."/>
            <person name="Getino M."/>
            <person name="Pursley I."/>
            <person name="Horton D.L."/>
            <person name="Alikhan N.F."/>
            <person name="Baker D."/>
            <person name="Gharbi K."/>
            <person name="Hall N."/>
            <person name="Watson M."/>
            <person name="Adriaenssens E.M."/>
            <person name="Foster-Nyarko E."/>
            <person name="Jarju S."/>
            <person name="Secka A."/>
            <person name="Antonio M."/>
            <person name="Oren A."/>
            <person name="Chaudhuri R.R."/>
            <person name="La Ragione R."/>
            <person name="Hildebrand F."/>
            <person name="Pallen M.J."/>
        </authorList>
    </citation>
    <scope>NUCLEOTIDE SEQUENCE</scope>
    <source>
        <strain evidence="2">CHK196-3914</strain>
    </source>
</reference>
<evidence type="ECO:0000313" key="2">
    <source>
        <dbReference type="EMBL" id="HIZ74969.1"/>
    </source>
</evidence>
<keyword evidence="1" id="KW-0812">Transmembrane</keyword>
<protein>
    <submittedName>
        <fullName evidence="2">Uncharacterized protein</fullName>
    </submittedName>
</protein>
<evidence type="ECO:0000256" key="1">
    <source>
        <dbReference type="SAM" id="Phobius"/>
    </source>
</evidence>
<dbReference type="AlphaFoldDB" id="A0A9D2G8C7"/>
<accession>A0A9D2G8C7</accession>
<reference evidence="2" key="2">
    <citation type="submission" date="2021-04" db="EMBL/GenBank/DDBJ databases">
        <authorList>
            <person name="Gilroy R."/>
        </authorList>
    </citation>
    <scope>NUCLEOTIDE SEQUENCE</scope>
    <source>
        <strain evidence="2">CHK196-3914</strain>
    </source>
</reference>
<keyword evidence="1" id="KW-0472">Membrane</keyword>
<evidence type="ECO:0000313" key="3">
    <source>
        <dbReference type="Proteomes" id="UP000824116"/>
    </source>
</evidence>
<dbReference type="Gene3D" id="1.20.1250.20">
    <property type="entry name" value="MFS general substrate transporter like domains"/>
    <property type="match status" value="1"/>
</dbReference>
<feature type="transmembrane region" description="Helical" evidence="1">
    <location>
        <begin position="26"/>
        <end position="47"/>
    </location>
</feature>
<keyword evidence="1" id="KW-1133">Transmembrane helix</keyword>
<dbReference type="SUPFAM" id="SSF103473">
    <property type="entry name" value="MFS general substrate transporter"/>
    <property type="match status" value="1"/>
</dbReference>
<dbReference type="EMBL" id="DXAY01000163">
    <property type="protein sequence ID" value="HIZ74969.1"/>
    <property type="molecule type" value="Genomic_DNA"/>
</dbReference>
<feature type="transmembrane region" description="Helical" evidence="1">
    <location>
        <begin position="107"/>
        <end position="129"/>
    </location>
</feature>
<comment type="caution">
    <text evidence="2">The sequence shown here is derived from an EMBL/GenBank/DDBJ whole genome shotgun (WGS) entry which is preliminary data.</text>
</comment>